<dbReference type="PROSITE" id="PS00041">
    <property type="entry name" value="HTH_ARAC_FAMILY_1"/>
    <property type="match status" value="1"/>
</dbReference>
<dbReference type="eggNOG" id="COG2207">
    <property type="taxonomic scope" value="Bacteria"/>
</dbReference>
<dbReference type="Gene3D" id="1.10.10.60">
    <property type="entry name" value="Homeodomain-like"/>
    <property type="match status" value="1"/>
</dbReference>
<dbReference type="SUPFAM" id="SSF46689">
    <property type="entry name" value="Homeodomain-like"/>
    <property type="match status" value="1"/>
</dbReference>
<feature type="domain" description="HTH araC/xylS-type" evidence="4">
    <location>
        <begin position="239"/>
        <end position="335"/>
    </location>
</feature>
<protein>
    <submittedName>
        <fullName evidence="5">Putative transcriptional regulator protein (AraC family)</fullName>
    </submittedName>
</protein>
<keyword evidence="3" id="KW-0804">Transcription</keyword>
<dbReference type="PANTHER" id="PTHR47894:SF4">
    <property type="entry name" value="HTH-TYPE TRANSCRIPTIONAL REGULATOR GADX"/>
    <property type="match status" value="1"/>
</dbReference>
<dbReference type="InterPro" id="IPR018062">
    <property type="entry name" value="HTH_AraC-typ_CS"/>
</dbReference>
<accession>A3K790</accession>
<dbReference type="OrthoDB" id="9816011at2"/>
<evidence type="ECO:0000256" key="3">
    <source>
        <dbReference type="ARBA" id="ARBA00023163"/>
    </source>
</evidence>
<dbReference type="Pfam" id="PF12833">
    <property type="entry name" value="HTH_18"/>
    <property type="match status" value="1"/>
</dbReference>
<evidence type="ECO:0000259" key="4">
    <source>
        <dbReference type="PROSITE" id="PS01124"/>
    </source>
</evidence>
<dbReference type="SMART" id="SM00342">
    <property type="entry name" value="HTH_ARAC"/>
    <property type="match status" value="1"/>
</dbReference>
<dbReference type="Pfam" id="PF12625">
    <property type="entry name" value="Arabinose_bd"/>
    <property type="match status" value="1"/>
</dbReference>
<dbReference type="AlphaFoldDB" id="A3K790"/>
<evidence type="ECO:0000313" key="5">
    <source>
        <dbReference type="EMBL" id="EBA06849.1"/>
    </source>
</evidence>
<dbReference type="Proteomes" id="UP000005713">
    <property type="component" value="Unassembled WGS sequence"/>
</dbReference>
<dbReference type="PROSITE" id="PS01124">
    <property type="entry name" value="HTH_ARAC_FAMILY_2"/>
    <property type="match status" value="1"/>
</dbReference>
<name>A3K790_SAGS3</name>
<dbReference type="InterPro" id="IPR018060">
    <property type="entry name" value="HTH_AraC"/>
</dbReference>
<dbReference type="PRINTS" id="PR00032">
    <property type="entry name" value="HTHARAC"/>
</dbReference>
<dbReference type="GO" id="GO:0000976">
    <property type="term" value="F:transcription cis-regulatory region binding"/>
    <property type="evidence" value="ECO:0007669"/>
    <property type="project" value="TreeGrafter"/>
</dbReference>
<dbReference type="InterPro" id="IPR032687">
    <property type="entry name" value="AraC-type_N"/>
</dbReference>
<keyword evidence="2" id="KW-0238">DNA-binding</keyword>
<organism evidence="5 6">
    <name type="scientific">Sagittula stellata (strain ATCC 700073 / DSM 11524 / E-37)</name>
    <dbReference type="NCBI Taxonomy" id="388399"/>
    <lineage>
        <taxon>Bacteria</taxon>
        <taxon>Pseudomonadati</taxon>
        <taxon>Pseudomonadota</taxon>
        <taxon>Alphaproteobacteria</taxon>
        <taxon>Rhodobacterales</taxon>
        <taxon>Roseobacteraceae</taxon>
        <taxon>Sagittula</taxon>
    </lineage>
</organism>
<keyword evidence="6" id="KW-1185">Reference proteome</keyword>
<keyword evidence="1" id="KW-0805">Transcription regulation</keyword>
<dbReference type="InterPro" id="IPR020449">
    <property type="entry name" value="Tscrpt_reg_AraC-type_HTH"/>
</dbReference>
<dbReference type="InterPro" id="IPR009057">
    <property type="entry name" value="Homeodomain-like_sf"/>
</dbReference>
<reference evidence="5 6" key="1">
    <citation type="submission" date="2006-06" db="EMBL/GenBank/DDBJ databases">
        <authorList>
            <person name="Moran M.A."/>
            <person name="Ferriera S."/>
            <person name="Johnson J."/>
            <person name="Kravitz S."/>
            <person name="Beeson K."/>
            <person name="Sutton G."/>
            <person name="Rogers Y.-H."/>
            <person name="Friedman R."/>
            <person name="Frazier M."/>
            <person name="Venter J.C."/>
        </authorList>
    </citation>
    <scope>NUCLEOTIDE SEQUENCE [LARGE SCALE GENOMIC DNA]</scope>
    <source>
        <strain evidence="5 6">E-37</strain>
    </source>
</reference>
<dbReference type="RefSeq" id="WP_005861480.1">
    <property type="nucleotide sequence ID" value="NZ_AAYA01000012.1"/>
</dbReference>
<evidence type="ECO:0000256" key="1">
    <source>
        <dbReference type="ARBA" id="ARBA00023015"/>
    </source>
</evidence>
<proteinExistence type="predicted"/>
<evidence type="ECO:0000256" key="2">
    <source>
        <dbReference type="ARBA" id="ARBA00023125"/>
    </source>
</evidence>
<dbReference type="PANTHER" id="PTHR47894">
    <property type="entry name" value="HTH-TYPE TRANSCRIPTIONAL REGULATOR GADX"/>
    <property type="match status" value="1"/>
</dbReference>
<sequence>MVETGEYERARRIQTKILRGILNGARLDDAESLLAAEGMNLADLRDEGGTMPFAAYLRLFDRIAEAQGRESFGLELSTGMGPELVGPAGYIFAASPDLAHAVRSLSSSVFTIQDATAFDVHDSPAPHVPYRITDDDLTPRRQDVEFSLGYVDRLIRLLLGPGYAPSEVWFEHARPARLGAHEAVFRAPVFFDQEMNAIWFQPVDMTRRAPGHDPNLVALMQHYIQLLAQRSHAIGTWTEEVRQVLAGQPGGAELETVCRQLGVSPATLGRRLRDEGTTFRDLGRRHRIERAARMLSETRLSVLEVALRAGYGETASFTRAFRDVMGPTPRNWRNNPSPGAR</sequence>
<dbReference type="GO" id="GO:0003700">
    <property type="term" value="F:DNA-binding transcription factor activity"/>
    <property type="evidence" value="ECO:0007669"/>
    <property type="project" value="InterPro"/>
</dbReference>
<evidence type="ECO:0000313" key="6">
    <source>
        <dbReference type="Proteomes" id="UP000005713"/>
    </source>
</evidence>
<comment type="caution">
    <text evidence="5">The sequence shown here is derived from an EMBL/GenBank/DDBJ whole genome shotgun (WGS) entry which is preliminary data.</text>
</comment>
<gene>
    <name evidence="5" type="ORF">SSE37_00220</name>
</gene>
<dbReference type="EMBL" id="AAYA01000012">
    <property type="protein sequence ID" value="EBA06849.1"/>
    <property type="molecule type" value="Genomic_DNA"/>
</dbReference>
<dbReference type="GO" id="GO:0005829">
    <property type="term" value="C:cytosol"/>
    <property type="evidence" value="ECO:0007669"/>
    <property type="project" value="TreeGrafter"/>
</dbReference>